<keyword evidence="5 14" id="KW-0808">Transferase</keyword>
<organism evidence="20 21">
    <name type="scientific">Magnusiomyces paraingens</name>
    <dbReference type="NCBI Taxonomy" id="2606893"/>
    <lineage>
        <taxon>Eukaryota</taxon>
        <taxon>Fungi</taxon>
        <taxon>Dikarya</taxon>
        <taxon>Ascomycota</taxon>
        <taxon>Saccharomycotina</taxon>
        <taxon>Dipodascomycetes</taxon>
        <taxon>Dipodascales</taxon>
        <taxon>Dipodascaceae</taxon>
        <taxon>Magnusiomyces</taxon>
    </lineage>
</organism>
<protein>
    <recommendedName>
        <fullName evidence="4 14">tRNA(His) guanylyltransferase</fullName>
        <ecNumber evidence="3 14">2.7.7.79</ecNumber>
    </recommendedName>
    <alternativeName>
        <fullName evidence="12 14">tRNA-histidine guanylyltransferase</fullName>
    </alternativeName>
</protein>
<dbReference type="GO" id="GO:0005525">
    <property type="term" value="F:GTP binding"/>
    <property type="evidence" value="ECO:0007669"/>
    <property type="project" value="UniProtKB-UniRule"/>
</dbReference>
<dbReference type="InterPro" id="IPR007537">
    <property type="entry name" value="tRNAHis_GuaTrfase_Thg1"/>
</dbReference>
<dbReference type="OrthoDB" id="62560at2759"/>
<evidence type="ECO:0000256" key="17">
    <source>
        <dbReference type="SAM" id="MobiDB-lite"/>
    </source>
</evidence>
<dbReference type="InterPro" id="IPR025845">
    <property type="entry name" value="Thg1_C_dom"/>
</dbReference>
<dbReference type="Pfam" id="PF04446">
    <property type="entry name" value="Thg1"/>
    <property type="match status" value="1"/>
</dbReference>
<evidence type="ECO:0000256" key="2">
    <source>
        <dbReference type="ARBA" id="ARBA00010113"/>
    </source>
</evidence>
<feature type="binding site" evidence="15">
    <location>
        <begin position="75"/>
        <end position="76"/>
    </location>
    <ligand>
        <name>GTP</name>
        <dbReference type="ChEBI" id="CHEBI:37565"/>
    </ligand>
</feature>
<comment type="function">
    <text evidence="1 14">Adds a GMP to the 5'-end of tRNA(His) after transcription and RNase P cleavage.</text>
</comment>
<keyword evidence="10 14" id="KW-0460">Magnesium</keyword>
<dbReference type="InterPro" id="IPR038469">
    <property type="entry name" value="tRNAHis_GuaTrfase_Thg1_sf"/>
</dbReference>
<dbReference type="Pfam" id="PF14413">
    <property type="entry name" value="Thg1C"/>
    <property type="match status" value="1"/>
</dbReference>
<dbReference type="Gene3D" id="3.30.70.3000">
    <property type="match status" value="1"/>
</dbReference>
<keyword evidence="8 14" id="KW-0479">Metal-binding</keyword>
<feature type="domain" description="Thg1 C-terminal" evidence="19">
    <location>
        <begin position="141"/>
        <end position="279"/>
    </location>
</feature>
<evidence type="ECO:0000256" key="15">
    <source>
        <dbReference type="PIRSR" id="PIRSR028980-1"/>
    </source>
</evidence>
<evidence type="ECO:0000256" key="5">
    <source>
        <dbReference type="ARBA" id="ARBA00022679"/>
    </source>
</evidence>
<dbReference type="PANTHER" id="PTHR12729">
    <property type="entry name" value="TRNA(HIS) GUANYLYLTRANSFERASE-RELATED"/>
    <property type="match status" value="1"/>
</dbReference>
<evidence type="ECO:0000259" key="18">
    <source>
        <dbReference type="Pfam" id="PF04446"/>
    </source>
</evidence>
<evidence type="ECO:0000256" key="9">
    <source>
        <dbReference type="ARBA" id="ARBA00022741"/>
    </source>
</evidence>
<keyword evidence="7 14" id="KW-0548">Nucleotidyltransferase</keyword>
<dbReference type="InterPro" id="IPR024956">
    <property type="entry name" value="tRNAHis_GuaTrfase_cat"/>
</dbReference>
<evidence type="ECO:0000256" key="10">
    <source>
        <dbReference type="ARBA" id="ARBA00022842"/>
    </source>
</evidence>
<name>A0A5E8B503_9ASCO</name>
<feature type="binding site" evidence="16">
    <location>
        <position position="76"/>
    </location>
    <ligand>
        <name>Mg(2+)</name>
        <dbReference type="ChEBI" id="CHEBI:18420"/>
        <label>1</label>
        <note>catalytic</note>
    </ligand>
</feature>
<keyword evidence="6 14" id="KW-0819">tRNA processing</keyword>
<comment type="cofactor">
    <cofactor evidence="16">
        <name>Mg(2+)</name>
        <dbReference type="ChEBI" id="CHEBI:18420"/>
    </cofactor>
    <text evidence="16">Binds 2 magnesium ions per subunit.</text>
</comment>
<accession>A0A5E8B503</accession>
<evidence type="ECO:0000256" key="3">
    <source>
        <dbReference type="ARBA" id="ARBA00012511"/>
    </source>
</evidence>
<feature type="binding site" evidence="16">
    <location>
        <position position="76"/>
    </location>
    <ligand>
        <name>Mg(2+)</name>
        <dbReference type="ChEBI" id="CHEBI:18420"/>
        <label>2</label>
        <note>catalytic</note>
    </ligand>
</feature>
<sequence length="291" mass="33863">MANSKYEYVKQFERENYLLAETWIVVRVDGRGFHRFSDRYKFAKPNDARALGVMNEAARRVMSMLPDIRLAYGDSDEYSFVFARDTELFERRESKLVSTVVSTFTAMYNMLWGKYFTKTPLDEEMLPTFDGRAVVYPTARTVRDYLSWRQVDCHINNLYNTTFWALVQQGGLSGAQAEERLRGTLASDKNEILFSEFGINYNNEPEIYKKGTILVRDLSILSGREGDQHERTELSSVVSTVGGGNGGEKRAELSQRQKQREQKRRRKAAIVELHEDLIREDFWDKRPYILL</sequence>
<dbReference type="FunFam" id="3.30.70.3000:FF:000001">
    <property type="entry name" value="tRNA(His) guanylyltransferase"/>
    <property type="match status" value="1"/>
</dbReference>
<dbReference type="GO" id="GO:0000287">
    <property type="term" value="F:magnesium ion binding"/>
    <property type="evidence" value="ECO:0007669"/>
    <property type="project" value="UniProtKB-UniRule"/>
</dbReference>
<dbReference type="GO" id="GO:0008193">
    <property type="term" value="F:tRNA guanylyltransferase activity"/>
    <property type="evidence" value="ECO:0007669"/>
    <property type="project" value="UniProtKB-UniRule"/>
</dbReference>
<dbReference type="AlphaFoldDB" id="A0A5E8B503"/>
<comment type="similarity">
    <text evidence="2 14">Belongs to the tRNA(His) guanylyltransferase family.</text>
</comment>
<evidence type="ECO:0000256" key="14">
    <source>
        <dbReference type="PIRNR" id="PIRNR028980"/>
    </source>
</evidence>
<dbReference type="GO" id="GO:0006400">
    <property type="term" value="P:tRNA modification"/>
    <property type="evidence" value="ECO:0007669"/>
    <property type="project" value="UniProtKB-UniRule"/>
</dbReference>
<evidence type="ECO:0000256" key="8">
    <source>
        <dbReference type="ARBA" id="ARBA00022723"/>
    </source>
</evidence>
<keyword evidence="21" id="KW-1185">Reference proteome</keyword>
<gene>
    <name evidence="20" type="ORF">SAPINGB_P000953</name>
</gene>
<keyword evidence="11 14" id="KW-0342">GTP-binding</keyword>
<dbReference type="PIRSF" id="PIRSF028980">
    <property type="entry name" value="tRNAHis_guanylyltransferase"/>
    <property type="match status" value="1"/>
</dbReference>
<feature type="domain" description="tRNAHis guanylyltransferase catalytic" evidence="18">
    <location>
        <begin position="6"/>
        <end position="137"/>
    </location>
</feature>
<feature type="binding site" evidence="15">
    <location>
        <begin position="29"/>
        <end position="34"/>
    </location>
    <ligand>
        <name>GTP</name>
        <dbReference type="ChEBI" id="CHEBI:37565"/>
    </ligand>
</feature>
<evidence type="ECO:0000256" key="6">
    <source>
        <dbReference type="ARBA" id="ARBA00022694"/>
    </source>
</evidence>
<evidence type="ECO:0000256" key="1">
    <source>
        <dbReference type="ARBA" id="ARBA00002939"/>
    </source>
</evidence>
<feature type="binding site" evidence="16">
    <location>
        <position position="29"/>
    </location>
    <ligand>
        <name>Mg(2+)</name>
        <dbReference type="ChEBI" id="CHEBI:18420"/>
        <label>2</label>
        <note>catalytic</note>
    </ligand>
</feature>
<feature type="region of interest" description="Disordered" evidence="17">
    <location>
        <begin position="231"/>
        <end position="261"/>
    </location>
</feature>
<dbReference type="GeneID" id="43579776"/>
<evidence type="ECO:0000256" key="12">
    <source>
        <dbReference type="ARBA" id="ARBA00032480"/>
    </source>
</evidence>
<dbReference type="RefSeq" id="XP_031851567.1">
    <property type="nucleotide sequence ID" value="XM_031995676.1"/>
</dbReference>
<evidence type="ECO:0000256" key="16">
    <source>
        <dbReference type="PIRSR" id="PIRSR028980-2"/>
    </source>
</evidence>
<dbReference type="Proteomes" id="UP000398389">
    <property type="component" value="Unassembled WGS sequence"/>
</dbReference>
<dbReference type="EMBL" id="CABVLU010000001">
    <property type="protein sequence ID" value="VVT45912.1"/>
    <property type="molecule type" value="Genomic_DNA"/>
</dbReference>
<evidence type="ECO:0000256" key="13">
    <source>
        <dbReference type="ARBA" id="ARBA00047281"/>
    </source>
</evidence>
<dbReference type="EC" id="2.7.7.79" evidence="3 14"/>
<evidence type="ECO:0000313" key="20">
    <source>
        <dbReference type="EMBL" id="VVT45912.1"/>
    </source>
</evidence>
<reference evidence="20 21" key="1">
    <citation type="submission" date="2019-09" db="EMBL/GenBank/DDBJ databases">
        <authorList>
            <person name="Brejova B."/>
        </authorList>
    </citation>
    <scope>NUCLEOTIDE SEQUENCE [LARGE SCALE GENOMIC DNA]</scope>
</reference>
<feature type="binding site" evidence="16">
    <location>
        <position position="30"/>
    </location>
    <ligand>
        <name>Mg(2+)</name>
        <dbReference type="ChEBI" id="CHEBI:18420"/>
        <label>1</label>
        <note>catalytic</note>
    </ligand>
</feature>
<evidence type="ECO:0000256" key="7">
    <source>
        <dbReference type="ARBA" id="ARBA00022695"/>
    </source>
</evidence>
<evidence type="ECO:0000256" key="4">
    <source>
        <dbReference type="ARBA" id="ARBA00015443"/>
    </source>
</evidence>
<evidence type="ECO:0000256" key="11">
    <source>
        <dbReference type="ARBA" id="ARBA00023134"/>
    </source>
</evidence>
<comment type="catalytic activity">
    <reaction evidence="13 14">
        <text>a 5'-end ribonucleotide-tRNA(His) + GTP + ATP + H2O = a 5'-end phospho-guanosine-ribonucleotide-tRNA(His) + AMP + 2 diphosphate + H(+)</text>
        <dbReference type="Rhea" id="RHEA:54564"/>
        <dbReference type="Rhea" id="RHEA-COMP:14193"/>
        <dbReference type="Rhea" id="RHEA-COMP:14917"/>
        <dbReference type="ChEBI" id="CHEBI:15377"/>
        <dbReference type="ChEBI" id="CHEBI:15378"/>
        <dbReference type="ChEBI" id="CHEBI:30616"/>
        <dbReference type="ChEBI" id="CHEBI:33019"/>
        <dbReference type="ChEBI" id="CHEBI:37565"/>
        <dbReference type="ChEBI" id="CHEBI:138282"/>
        <dbReference type="ChEBI" id="CHEBI:141847"/>
        <dbReference type="ChEBI" id="CHEBI:456215"/>
        <dbReference type="EC" id="2.7.7.79"/>
    </reaction>
</comment>
<evidence type="ECO:0000259" key="19">
    <source>
        <dbReference type="Pfam" id="PF14413"/>
    </source>
</evidence>
<dbReference type="PANTHER" id="PTHR12729:SF6">
    <property type="entry name" value="TRNA(HIS) GUANYLYLTRANSFERASE-RELATED"/>
    <property type="match status" value="1"/>
</dbReference>
<feature type="binding site" evidence="16">
    <location>
        <position position="29"/>
    </location>
    <ligand>
        <name>Mg(2+)</name>
        <dbReference type="ChEBI" id="CHEBI:18420"/>
        <label>1</label>
        <note>catalytic</note>
    </ligand>
</feature>
<keyword evidence="9 14" id="KW-0547">Nucleotide-binding</keyword>
<proteinExistence type="inferred from homology"/>
<evidence type="ECO:0000313" key="21">
    <source>
        <dbReference type="Proteomes" id="UP000398389"/>
    </source>
</evidence>
<feature type="compositionally biased region" description="Basic and acidic residues" evidence="17">
    <location>
        <begin position="247"/>
        <end position="260"/>
    </location>
</feature>